<dbReference type="PANTHER" id="PTHR10133">
    <property type="entry name" value="DNA POLYMERASE I"/>
    <property type="match status" value="1"/>
</dbReference>
<evidence type="ECO:0000256" key="7">
    <source>
        <dbReference type="ARBA" id="ARBA00023125"/>
    </source>
</evidence>
<evidence type="ECO:0000256" key="5">
    <source>
        <dbReference type="ARBA" id="ARBA00022705"/>
    </source>
</evidence>
<feature type="non-terminal residue" evidence="10">
    <location>
        <position position="285"/>
    </location>
</feature>
<dbReference type="PRINTS" id="PR00868">
    <property type="entry name" value="DNAPOLI"/>
</dbReference>
<dbReference type="SMART" id="SM00482">
    <property type="entry name" value="POLAc"/>
    <property type="match status" value="1"/>
</dbReference>
<evidence type="ECO:0000256" key="6">
    <source>
        <dbReference type="ARBA" id="ARBA00022932"/>
    </source>
</evidence>
<dbReference type="EC" id="2.7.7.7" evidence="2"/>
<evidence type="ECO:0000256" key="1">
    <source>
        <dbReference type="ARBA" id="ARBA00007705"/>
    </source>
</evidence>
<keyword evidence="3" id="KW-0808">Transferase</keyword>
<dbReference type="Gene3D" id="1.20.1060.10">
    <property type="entry name" value="Taq DNA Polymerase, Chain T, domain 4"/>
    <property type="match status" value="1"/>
</dbReference>
<dbReference type="InterPro" id="IPR019760">
    <property type="entry name" value="DNA-dir_DNA_pol_A_CS"/>
</dbReference>
<dbReference type="GO" id="GO:0003677">
    <property type="term" value="F:DNA binding"/>
    <property type="evidence" value="ECO:0007669"/>
    <property type="project" value="UniProtKB-KW"/>
</dbReference>
<dbReference type="Pfam" id="PF00476">
    <property type="entry name" value="DNA_pol_A"/>
    <property type="match status" value="1"/>
</dbReference>
<feature type="non-terminal residue" evidence="10">
    <location>
        <position position="1"/>
    </location>
</feature>
<organism evidence="10">
    <name type="scientific">marine sediment metagenome</name>
    <dbReference type="NCBI Taxonomy" id="412755"/>
    <lineage>
        <taxon>unclassified sequences</taxon>
        <taxon>metagenomes</taxon>
        <taxon>ecological metagenomes</taxon>
    </lineage>
</organism>
<dbReference type="InterPro" id="IPR043502">
    <property type="entry name" value="DNA/RNA_pol_sf"/>
</dbReference>
<dbReference type="GO" id="GO:0006302">
    <property type="term" value="P:double-strand break repair"/>
    <property type="evidence" value="ECO:0007669"/>
    <property type="project" value="TreeGrafter"/>
</dbReference>
<protein>
    <recommendedName>
        <fullName evidence="2">DNA-directed DNA polymerase</fullName>
        <ecNumber evidence="2">2.7.7.7</ecNumber>
    </recommendedName>
</protein>
<dbReference type="GO" id="GO:0006261">
    <property type="term" value="P:DNA-templated DNA replication"/>
    <property type="evidence" value="ECO:0007669"/>
    <property type="project" value="InterPro"/>
</dbReference>
<dbReference type="Gene3D" id="1.10.150.20">
    <property type="entry name" value="5' to 3' exonuclease, C-terminal subdomain"/>
    <property type="match status" value="1"/>
</dbReference>
<feature type="domain" description="DNA-directed DNA polymerase family A palm" evidence="9">
    <location>
        <begin position="118"/>
        <end position="284"/>
    </location>
</feature>
<keyword evidence="5" id="KW-0235">DNA replication</keyword>
<evidence type="ECO:0000256" key="8">
    <source>
        <dbReference type="ARBA" id="ARBA00049244"/>
    </source>
</evidence>
<accession>X1UR75</accession>
<dbReference type="PANTHER" id="PTHR10133:SF27">
    <property type="entry name" value="DNA POLYMERASE NU"/>
    <property type="match status" value="1"/>
</dbReference>
<dbReference type="GO" id="GO:0003887">
    <property type="term" value="F:DNA-directed DNA polymerase activity"/>
    <property type="evidence" value="ECO:0007669"/>
    <property type="project" value="UniProtKB-KW"/>
</dbReference>
<sequence>VPPVKSKKSLKRGFNPGSPKQLAHLLFNVMGFPGEVLTKGGDLSTKESVLIDLKNQYPHPILEAIVEFRKYTKYDSTYIVPWRELRDSKGFIHPHYHLKPVTGRLSSTEPNLQQTPREPWMRNCLGAPPGWLLLAPDYSQIEMRIAAHLSQDENLLAVFAEGRDVHLETAMLVTGLPADKITKELRKKAKAVNFGLIYGMGARKLMEYAKEKYEVYMTLGEATTWRKAFFTRYPRLLEWHRRQIHEVHEKHQVVSMIGRIRHLNNILSSDPQIAAEAERQAINSP</sequence>
<evidence type="ECO:0000256" key="3">
    <source>
        <dbReference type="ARBA" id="ARBA00022679"/>
    </source>
</evidence>
<dbReference type="InterPro" id="IPR002298">
    <property type="entry name" value="DNA_polymerase_A"/>
</dbReference>
<dbReference type="SUPFAM" id="SSF56672">
    <property type="entry name" value="DNA/RNA polymerases"/>
    <property type="match status" value="1"/>
</dbReference>
<evidence type="ECO:0000256" key="2">
    <source>
        <dbReference type="ARBA" id="ARBA00012417"/>
    </source>
</evidence>
<keyword evidence="6" id="KW-0239">DNA-directed DNA polymerase</keyword>
<evidence type="ECO:0000256" key="4">
    <source>
        <dbReference type="ARBA" id="ARBA00022695"/>
    </source>
</evidence>
<comment type="catalytic activity">
    <reaction evidence="8">
        <text>DNA(n) + a 2'-deoxyribonucleoside 5'-triphosphate = DNA(n+1) + diphosphate</text>
        <dbReference type="Rhea" id="RHEA:22508"/>
        <dbReference type="Rhea" id="RHEA-COMP:17339"/>
        <dbReference type="Rhea" id="RHEA-COMP:17340"/>
        <dbReference type="ChEBI" id="CHEBI:33019"/>
        <dbReference type="ChEBI" id="CHEBI:61560"/>
        <dbReference type="ChEBI" id="CHEBI:173112"/>
        <dbReference type="EC" id="2.7.7.7"/>
    </reaction>
</comment>
<evidence type="ECO:0000259" key="9">
    <source>
        <dbReference type="SMART" id="SM00482"/>
    </source>
</evidence>
<comment type="caution">
    <text evidence="10">The sequence shown here is derived from an EMBL/GenBank/DDBJ whole genome shotgun (WGS) entry which is preliminary data.</text>
</comment>
<evidence type="ECO:0000313" key="10">
    <source>
        <dbReference type="EMBL" id="GAJ02391.1"/>
    </source>
</evidence>
<proteinExistence type="inferred from homology"/>
<keyword evidence="4" id="KW-0548">Nucleotidyltransferase</keyword>
<comment type="similarity">
    <text evidence="1">Belongs to the DNA polymerase type-A family.</text>
</comment>
<gene>
    <name evidence="10" type="ORF">S12H4_28300</name>
</gene>
<dbReference type="AlphaFoldDB" id="X1UR75"/>
<reference evidence="10" key="1">
    <citation type="journal article" date="2014" name="Front. Microbiol.">
        <title>High frequency of phylogenetically diverse reductive dehalogenase-homologous genes in deep subseafloor sedimentary metagenomes.</title>
        <authorList>
            <person name="Kawai M."/>
            <person name="Futagami T."/>
            <person name="Toyoda A."/>
            <person name="Takaki Y."/>
            <person name="Nishi S."/>
            <person name="Hori S."/>
            <person name="Arai W."/>
            <person name="Tsubouchi T."/>
            <person name="Morono Y."/>
            <person name="Uchiyama I."/>
            <person name="Ito T."/>
            <person name="Fujiyama A."/>
            <person name="Inagaki F."/>
            <person name="Takami H."/>
        </authorList>
    </citation>
    <scope>NUCLEOTIDE SEQUENCE</scope>
    <source>
        <strain evidence="10">Expedition CK06-06</strain>
    </source>
</reference>
<dbReference type="EMBL" id="BARW01016224">
    <property type="protein sequence ID" value="GAJ02391.1"/>
    <property type="molecule type" value="Genomic_DNA"/>
</dbReference>
<keyword evidence="7" id="KW-0238">DNA-binding</keyword>
<dbReference type="InterPro" id="IPR001098">
    <property type="entry name" value="DNA-dir_DNA_pol_A_palm_dom"/>
</dbReference>
<dbReference type="PROSITE" id="PS00447">
    <property type="entry name" value="DNA_POLYMERASE_A"/>
    <property type="match status" value="1"/>
</dbReference>
<name>X1UR75_9ZZZZ</name>
<dbReference type="FunFam" id="1.10.150.20:FF:000002">
    <property type="entry name" value="DNA polymerase I"/>
    <property type="match status" value="1"/>
</dbReference>